<organism evidence="1 2">
    <name type="scientific">Brachybacterium tyrofermentans</name>
    <dbReference type="NCBI Taxonomy" id="47848"/>
    <lineage>
        <taxon>Bacteria</taxon>
        <taxon>Bacillati</taxon>
        <taxon>Actinomycetota</taxon>
        <taxon>Actinomycetes</taxon>
        <taxon>Micrococcales</taxon>
        <taxon>Dermabacteraceae</taxon>
        <taxon>Brachybacterium</taxon>
    </lineage>
</organism>
<reference evidence="2" key="1">
    <citation type="journal article" date="2019" name="Int. J. Syst. Evol. Microbiol.">
        <title>The Global Catalogue of Microorganisms (GCM) 10K type strain sequencing project: providing services to taxonomists for standard genome sequencing and annotation.</title>
        <authorList>
            <consortium name="The Broad Institute Genomics Platform"/>
            <consortium name="The Broad Institute Genome Sequencing Center for Infectious Disease"/>
            <person name="Wu L."/>
            <person name="Ma J."/>
        </authorList>
    </citation>
    <scope>NUCLEOTIDE SEQUENCE [LARGE SCALE GENOMIC DNA]</scope>
    <source>
        <strain evidence="2">CGMCC 1.16455</strain>
    </source>
</reference>
<evidence type="ECO:0000313" key="1">
    <source>
        <dbReference type="EMBL" id="MFC5297161.1"/>
    </source>
</evidence>
<keyword evidence="2" id="KW-1185">Reference proteome</keyword>
<evidence type="ECO:0000313" key="2">
    <source>
        <dbReference type="Proteomes" id="UP001595937"/>
    </source>
</evidence>
<name>A0ABW0FE39_9MICO</name>
<dbReference type="Proteomes" id="UP001595937">
    <property type="component" value="Unassembled WGS sequence"/>
</dbReference>
<gene>
    <name evidence="1" type="ORF">ACFPK8_06525</name>
</gene>
<protein>
    <submittedName>
        <fullName evidence="1">Uncharacterized protein</fullName>
    </submittedName>
</protein>
<accession>A0ABW0FE39</accession>
<proteinExistence type="predicted"/>
<dbReference type="RefSeq" id="WP_343924444.1">
    <property type="nucleotide sequence ID" value="NZ_BAAAIR010000038.1"/>
</dbReference>
<sequence length="101" mass="11114">MDVTAYLDPLGDPTPVRCYLVRRWVPGRTELHGWSTADWRLCDVGTVEDAIAWARERAAGSPCEVFVVDGVAGNYPLRLWGAAPDDASTTIGIPLRREDLS</sequence>
<dbReference type="GeneID" id="303297675"/>
<dbReference type="EMBL" id="JBHSLN010000020">
    <property type="protein sequence ID" value="MFC5297161.1"/>
    <property type="molecule type" value="Genomic_DNA"/>
</dbReference>
<comment type="caution">
    <text evidence="1">The sequence shown here is derived from an EMBL/GenBank/DDBJ whole genome shotgun (WGS) entry which is preliminary data.</text>
</comment>